<dbReference type="AlphaFoldDB" id="A0A2A8D0Q1"/>
<keyword evidence="4" id="KW-0645">Protease</keyword>
<evidence type="ECO:0000256" key="5">
    <source>
        <dbReference type="ARBA" id="ARBA00022692"/>
    </source>
</evidence>
<keyword evidence="7" id="KW-0809">Transit peptide</keyword>
<comment type="caution">
    <text evidence="13">The sequence shown here is derived from an EMBL/GenBank/DDBJ whole genome shotgun (WGS) entry which is preliminary data.</text>
</comment>
<evidence type="ECO:0000256" key="3">
    <source>
        <dbReference type="ARBA" id="ARBA00007931"/>
    </source>
</evidence>
<comment type="similarity">
    <text evidence="3">Belongs to the peptidase M50B family.</text>
</comment>
<evidence type="ECO:0000256" key="6">
    <source>
        <dbReference type="ARBA" id="ARBA00022801"/>
    </source>
</evidence>
<feature type="compositionally biased region" description="Low complexity" evidence="10">
    <location>
        <begin position="14"/>
        <end position="28"/>
    </location>
</feature>
<dbReference type="Pfam" id="PF02163">
    <property type="entry name" value="Peptidase_M50"/>
    <property type="match status" value="1"/>
</dbReference>
<evidence type="ECO:0000256" key="10">
    <source>
        <dbReference type="SAM" id="MobiDB-lite"/>
    </source>
</evidence>
<keyword evidence="8 11" id="KW-1133">Transmembrane helix</keyword>
<comment type="cofactor">
    <cofactor evidence="1">
        <name>Zn(2+)</name>
        <dbReference type="ChEBI" id="CHEBI:29105"/>
    </cofactor>
</comment>
<evidence type="ECO:0000256" key="1">
    <source>
        <dbReference type="ARBA" id="ARBA00001947"/>
    </source>
</evidence>
<dbReference type="CDD" id="cd06160">
    <property type="entry name" value="S2P-M50_like_2"/>
    <property type="match status" value="1"/>
</dbReference>
<evidence type="ECO:0000256" key="11">
    <source>
        <dbReference type="SAM" id="Phobius"/>
    </source>
</evidence>
<keyword evidence="6" id="KW-0378">Hydrolase</keyword>
<gene>
    <name evidence="13" type="ORF">CRI94_04965</name>
</gene>
<feature type="transmembrane region" description="Helical" evidence="11">
    <location>
        <begin position="292"/>
        <end position="310"/>
    </location>
</feature>
<feature type="transmembrane region" description="Helical" evidence="11">
    <location>
        <begin position="331"/>
        <end position="349"/>
    </location>
</feature>
<dbReference type="InterPro" id="IPR044838">
    <property type="entry name" value="EGY1-like"/>
</dbReference>
<feature type="transmembrane region" description="Helical" evidence="11">
    <location>
        <begin position="413"/>
        <end position="429"/>
    </location>
</feature>
<accession>A0A2A8D0Q1</accession>
<feature type="transmembrane region" description="Helical" evidence="11">
    <location>
        <begin position="199"/>
        <end position="223"/>
    </location>
</feature>
<sequence length="469" mass="52336">MNAAEHVDSDFSRSDASSDSSSHGSTPDGAASRDGGDDNNAFGGAESPWQGEEEQASDKPSGNGVPPRRVIVSSGDDDVWHEEVAGQRPEPKTYKDRTWLHLLLFLLTVASTVYVGGMFAGRIEVYEAQGYSHMLWDGIKYSFALLGALTVHEFGHYFAARHHRINTSLPYYIPLPVMPIGTLGAVIRIREPIPSERKLFDIGAAGPLAGFVIALVAVLYGFITLPPPEYLLDLGGHEALKEHIRQFGTFPSVMPESEGGEVIVLGETLLFWILSQFFEHVPPMYELYHYPVLYAGWLGLFFTALNLLPVGQLDGGHILYALFGETWHRRLARGFVLLLLLSGSIGFLQSARPELYAMADWVGDSTYIILAVILFVYLYRTFNGDHRYIATSLLVLLVGARGAMWLGEPFTNVGYSGWLVWTALIVFFVRVEHPPVRYREPLTPMRRFLGYVSIAIFFLCFSFRPIYLM</sequence>
<feature type="region of interest" description="Disordered" evidence="10">
    <location>
        <begin position="1"/>
        <end position="73"/>
    </location>
</feature>
<name>A0A2A8D0Q1_9BACT</name>
<dbReference type="PANTHER" id="PTHR31412:SF0">
    <property type="entry name" value="ZINC METALLOPROTEASE EGY1, CHLOROPLASTIC-RELATED"/>
    <property type="match status" value="1"/>
</dbReference>
<feature type="transmembrane region" description="Helical" evidence="11">
    <location>
        <begin position="171"/>
        <end position="187"/>
    </location>
</feature>
<feature type="compositionally biased region" description="Basic and acidic residues" evidence="10">
    <location>
        <begin position="1"/>
        <end position="13"/>
    </location>
</feature>
<keyword evidence="9 11" id="KW-0472">Membrane</keyword>
<dbReference type="OrthoDB" id="921763at2"/>
<comment type="subcellular location">
    <subcellularLocation>
        <location evidence="2">Membrane</location>
        <topology evidence="2">Multi-pass membrane protein</topology>
    </subcellularLocation>
</comment>
<evidence type="ECO:0000256" key="4">
    <source>
        <dbReference type="ARBA" id="ARBA00022670"/>
    </source>
</evidence>
<dbReference type="GO" id="GO:0016020">
    <property type="term" value="C:membrane"/>
    <property type="evidence" value="ECO:0007669"/>
    <property type="project" value="UniProtKB-SubCell"/>
</dbReference>
<feature type="transmembrane region" description="Helical" evidence="11">
    <location>
        <begin position="449"/>
        <end position="467"/>
    </location>
</feature>
<feature type="transmembrane region" description="Helical" evidence="11">
    <location>
        <begin position="361"/>
        <end position="379"/>
    </location>
</feature>
<evidence type="ECO:0000313" key="14">
    <source>
        <dbReference type="Proteomes" id="UP000220102"/>
    </source>
</evidence>
<dbReference type="Proteomes" id="UP000220102">
    <property type="component" value="Unassembled WGS sequence"/>
</dbReference>
<evidence type="ECO:0000256" key="7">
    <source>
        <dbReference type="ARBA" id="ARBA00022946"/>
    </source>
</evidence>
<evidence type="ECO:0000256" key="2">
    <source>
        <dbReference type="ARBA" id="ARBA00004141"/>
    </source>
</evidence>
<evidence type="ECO:0000256" key="8">
    <source>
        <dbReference type="ARBA" id="ARBA00022989"/>
    </source>
</evidence>
<feature type="domain" description="Peptidase M50" evidence="12">
    <location>
        <begin position="142"/>
        <end position="333"/>
    </location>
</feature>
<proteinExistence type="inferred from homology"/>
<dbReference type="GO" id="GO:0008233">
    <property type="term" value="F:peptidase activity"/>
    <property type="evidence" value="ECO:0007669"/>
    <property type="project" value="UniProtKB-KW"/>
</dbReference>
<evidence type="ECO:0000313" key="13">
    <source>
        <dbReference type="EMBL" id="PEN14387.1"/>
    </source>
</evidence>
<evidence type="ECO:0000259" key="12">
    <source>
        <dbReference type="Pfam" id="PF02163"/>
    </source>
</evidence>
<protein>
    <submittedName>
        <fullName evidence="13">Peptidase M50</fullName>
    </submittedName>
</protein>
<keyword evidence="5 11" id="KW-0812">Transmembrane</keyword>
<dbReference type="InterPro" id="IPR008915">
    <property type="entry name" value="Peptidase_M50"/>
</dbReference>
<evidence type="ECO:0000256" key="9">
    <source>
        <dbReference type="ARBA" id="ARBA00023136"/>
    </source>
</evidence>
<keyword evidence="14" id="KW-1185">Reference proteome</keyword>
<dbReference type="GO" id="GO:0006508">
    <property type="term" value="P:proteolysis"/>
    <property type="evidence" value="ECO:0007669"/>
    <property type="project" value="UniProtKB-KW"/>
</dbReference>
<feature type="transmembrane region" description="Helical" evidence="11">
    <location>
        <begin position="99"/>
        <end position="120"/>
    </location>
</feature>
<reference evidence="13 14" key="1">
    <citation type="submission" date="2017-10" db="EMBL/GenBank/DDBJ databases">
        <title>Draft genome of Longibacter Salinarum.</title>
        <authorList>
            <person name="Goh K.M."/>
            <person name="Shamsir M.S."/>
            <person name="Lim S.W."/>
        </authorList>
    </citation>
    <scope>NUCLEOTIDE SEQUENCE [LARGE SCALE GENOMIC DNA]</scope>
    <source>
        <strain evidence="13 14">KCTC 52045</strain>
    </source>
</reference>
<organism evidence="13 14">
    <name type="scientific">Longibacter salinarum</name>
    <dbReference type="NCBI Taxonomy" id="1850348"/>
    <lineage>
        <taxon>Bacteria</taxon>
        <taxon>Pseudomonadati</taxon>
        <taxon>Rhodothermota</taxon>
        <taxon>Rhodothermia</taxon>
        <taxon>Rhodothermales</taxon>
        <taxon>Salisaetaceae</taxon>
        <taxon>Longibacter</taxon>
    </lineage>
</organism>
<dbReference type="EMBL" id="PDEQ01000002">
    <property type="protein sequence ID" value="PEN14387.1"/>
    <property type="molecule type" value="Genomic_DNA"/>
</dbReference>
<dbReference type="PANTHER" id="PTHR31412">
    <property type="entry name" value="ZINC METALLOPROTEASE EGY1"/>
    <property type="match status" value="1"/>
</dbReference>
<feature type="transmembrane region" description="Helical" evidence="11">
    <location>
        <begin position="388"/>
        <end position="407"/>
    </location>
</feature>